<evidence type="ECO:0000313" key="6">
    <source>
        <dbReference type="EMBL" id="MDT0295800.1"/>
    </source>
</evidence>
<evidence type="ECO:0000259" key="5">
    <source>
        <dbReference type="PROSITE" id="PS50835"/>
    </source>
</evidence>
<comment type="caution">
    <text evidence="6">The sequence shown here is derived from an EMBL/GenBank/DDBJ whole genome shotgun (WGS) entry which is preliminary data.</text>
</comment>
<dbReference type="PANTHER" id="PTHR48059:SF38">
    <property type="entry name" value="OS04G0534166 PROTEIN"/>
    <property type="match status" value="1"/>
</dbReference>
<evidence type="ECO:0000256" key="4">
    <source>
        <dbReference type="SAM" id="Coils"/>
    </source>
</evidence>
<accession>A0ABU2KM47</accession>
<feature type="coiled-coil region" evidence="4">
    <location>
        <begin position="608"/>
        <end position="653"/>
    </location>
</feature>
<keyword evidence="2" id="KW-0732">Signal</keyword>
<sequence>MKKLLPLTVCFLFIIAKVQSQVPASERNALIAIYNALDGDNWDNNQNWNTTAPVDTWEFVNTSMINGQEHVVSLNFGYNSDLSGSFPPEFTDLTELKLFIASNGSLTGSIPNNLGDLTKLETFGVDNNQLTGSIPASIANCTQLTALALRNNFLSGNIPDLTGLPNLDIFWIPGNYFEFGDFEDEFTSYSTLNFEYENQRLIGDKITEIVPVNSSYTLISPISGNNTNYEWYHNEVLIPGATSSTLQITINSTNDYGDYVSKATNTVVTGSELESKIIMLDDSPNNKPEYPFLVQFYNNTNGDNWNDNTNWLDNTKTLQDWNGIDMKNGRLNSLRLTFNNLEGGPIPSNIDLLSDAETIRLDLNKITGSIPSSIGNITTLKTIWLDFNHLSGTIPSSIGNLSNLEIFTVAFCGLTGEIPQSFENLTNLYDLYIIGKSEGVIQNGTHYPGNTFYGDIPDMTGSPLSFFYLQQNQFEFADIADEYDYYVNNIQQFSFNPQFTTDTEDDLYIEPGDDITLTVNYEDPAERLTTNSTYQWYKDDVLIAGATSSLYSIQNAQIADSGDYYCTIINSAYPDFEIQRRMIHLNVGTFNASQFQNEVFTFYPNPVKETLNIKLHQQEAQLQFYNLQGRLVLEKENSVHEELEINLSSLEAGTYFLKVRLHNGTTSIKKIVKE</sequence>
<dbReference type="SUPFAM" id="SSF48726">
    <property type="entry name" value="Immunoglobulin"/>
    <property type="match status" value="2"/>
</dbReference>
<evidence type="ECO:0000256" key="1">
    <source>
        <dbReference type="ARBA" id="ARBA00004196"/>
    </source>
</evidence>
<dbReference type="InterPro" id="IPR026444">
    <property type="entry name" value="Secre_tail"/>
</dbReference>
<dbReference type="InterPro" id="IPR001611">
    <property type="entry name" value="Leu-rich_rpt"/>
</dbReference>
<gene>
    <name evidence="6" type="ORF">RLT85_14300</name>
</gene>
<dbReference type="Pfam" id="PF18962">
    <property type="entry name" value="Por_Secre_tail"/>
    <property type="match status" value="1"/>
</dbReference>
<dbReference type="InterPro" id="IPR036179">
    <property type="entry name" value="Ig-like_dom_sf"/>
</dbReference>
<dbReference type="InterPro" id="IPR013783">
    <property type="entry name" value="Ig-like_fold"/>
</dbReference>
<dbReference type="InterPro" id="IPR007110">
    <property type="entry name" value="Ig-like_dom"/>
</dbReference>
<dbReference type="PROSITE" id="PS50835">
    <property type="entry name" value="IG_LIKE"/>
    <property type="match status" value="1"/>
</dbReference>
<dbReference type="InterPro" id="IPR032675">
    <property type="entry name" value="LRR_dom_sf"/>
</dbReference>
<keyword evidence="7" id="KW-1185">Reference proteome</keyword>
<proteinExistence type="predicted"/>
<comment type="subcellular location">
    <subcellularLocation>
        <location evidence="1">Cell envelope</location>
    </subcellularLocation>
</comment>
<evidence type="ECO:0000256" key="3">
    <source>
        <dbReference type="ARBA" id="ARBA00023157"/>
    </source>
</evidence>
<feature type="domain" description="Ig-like" evidence="5">
    <location>
        <begin position="497"/>
        <end position="579"/>
    </location>
</feature>
<keyword evidence="4" id="KW-0175">Coiled coil</keyword>
<evidence type="ECO:0000313" key="7">
    <source>
        <dbReference type="Proteomes" id="UP001182991"/>
    </source>
</evidence>
<dbReference type="InterPro" id="IPR003599">
    <property type="entry name" value="Ig_sub"/>
</dbReference>
<reference evidence="7" key="1">
    <citation type="submission" date="2023-07" db="EMBL/GenBank/DDBJ databases">
        <title>Isolating and identifying novel microbial strains from the Mariana Trench.</title>
        <authorList>
            <person name="Fu H."/>
        </authorList>
    </citation>
    <scope>NUCLEOTIDE SEQUENCE [LARGE SCALE GENOMIC DNA]</scope>
    <source>
        <strain evidence="7">T-y2</strain>
    </source>
</reference>
<dbReference type="Gene3D" id="2.60.40.10">
    <property type="entry name" value="Immunoglobulins"/>
    <property type="match status" value="2"/>
</dbReference>
<dbReference type="EMBL" id="JAVRBG010000019">
    <property type="protein sequence ID" value="MDT0295800.1"/>
    <property type="molecule type" value="Genomic_DNA"/>
</dbReference>
<dbReference type="RefSeq" id="WP_311402728.1">
    <property type="nucleotide sequence ID" value="NZ_JAVRBG010000019.1"/>
</dbReference>
<dbReference type="Pfam" id="PF00560">
    <property type="entry name" value="LRR_1"/>
    <property type="match status" value="2"/>
</dbReference>
<protein>
    <submittedName>
        <fullName evidence="6">T9SS type A sorting domain-containing protein</fullName>
    </submittedName>
</protein>
<evidence type="ECO:0000256" key="2">
    <source>
        <dbReference type="ARBA" id="ARBA00022729"/>
    </source>
</evidence>
<dbReference type="SMART" id="SM00409">
    <property type="entry name" value="IG"/>
    <property type="match status" value="1"/>
</dbReference>
<dbReference type="Proteomes" id="UP001182991">
    <property type="component" value="Unassembled WGS sequence"/>
</dbReference>
<dbReference type="Gene3D" id="3.80.10.10">
    <property type="entry name" value="Ribonuclease Inhibitor"/>
    <property type="match status" value="2"/>
</dbReference>
<organism evidence="6 7">
    <name type="scientific">Mesonia ostreae</name>
    <dbReference type="NCBI Taxonomy" id="861110"/>
    <lineage>
        <taxon>Bacteria</taxon>
        <taxon>Pseudomonadati</taxon>
        <taxon>Bacteroidota</taxon>
        <taxon>Flavobacteriia</taxon>
        <taxon>Flavobacteriales</taxon>
        <taxon>Flavobacteriaceae</taxon>
        <taxon>Mesonia</taxon>
    </lineage>
</organism>
<dbReference type="NCBIfam" id="TIGR04183">
    <property type="entry name" value="Por_Secre_tail"/>
    <property type="match status" value="1"/>
</dbReference>
<keyword evidence="3" id="KW-1015">Disulfide bond</keyword>
<dbReference type="SUPFAM" id="SSF52047">
    <property type="entry name" value="RNI-like"/>
    <property type="match status" value="1"/>
</dbReference>
<dbReference type="InterPro" id="IPR051848">
    <property type="entry name" value="PGIP"/>
</dbReference>
<name>A0ABU2KM47_9FLAO</name>
<dbReference type="PANTHER" id="PTHR48059">
    <property type="entry name" value="POLYGALACTURONASE INHIBITOR 1"/>
    <property type="match status" value="1"/>
</dbReference>